<comment type="similarity">
    <text evidence="5 17">Belongs to the MurB family.</text>
</comment>
<reference evidence="20 21" key="1">
    <citation type="submission" date="2023-07" db="EMBL/GenBank/DDBJ databases">
        <title>Sequencing the genomes of 1000 actinobacteria strains.</title>
        <authorList>
            <person name="Klenk H.-P."/>
        </authorList>
    </citation>
    <scope>NUCLEOTIDE SEQUENCE [LARGE SCALE GENOMIC DNA]</scope>
    <source>
        <strain evidence="20 21">DSM 17163</strain>
    </source>
</reference>
<dbReference type="Gene3D" id="3.30.465.10">
    <property type="match status" value="1"/>
</dbReference>
<dbReference type="Gene3D" id="3.90.78.10">
    <property type="entry name" value="UDP-N-acetylenolpyruvoylglucosamine reductase, C-terminal domain"/>
    <property type="match status" value="1"/>
</dbReference>
<dbReference type="InterPro" id="IPR003170">
    <property type="entry name" value="MurB"/>
</dbReference>
<dbReference type="PANTHER" id="PTHR21071:SF4">
    <property type="entry name" value="UDP-N-ACETYLENOLPYRUVOYLGLUCOSAMINE REDUCTASE"/>
    <property type="match status" value="1"/>
</dbReference>
<keyword evidence="10 17" id="KW-0521">NADP</keyword>
<dbReference type="InterPro" id="IPR016166">
    <property type="entry name" value="FAD-bd_PCMH"/>
</dbReference>
<evidence type="ECO:0000256" key="12">
    <source>
        <dbReference type="ARBA" id="ARBA00022984"/>
    </source>
</evidence>
<evidence type="ECO:0000256" key="4">
    <source>
        <dbReference type="ARBA" id="ARBA00004752"/>
    </source>
</evidence>
<evidence type="ECO:0000256" key="17">
    <source>
        <dbReference type="HAMAP-Rule" id="MF_00037"/>
    </source>
</evidence>
<keyword evidence="21" id="KW-1185">Reference proteome</keyword>
<dbReference type="SUPFAM" id="SSF56194">
    <property type="entry name" value="Uridine diphospho-N-Acetylenolpyruvylglucosamine reductase, MurB, C-terminal domain"/>
    <property type="match status" value="1"/>
</dbReference>
<evidence type="ECO:0000256" key="16">
    <source>
        <dbReference type="ARBA" id="ARBA00048914"/>
    </source>
</evidence>
<comment type="subcellular location">
    <subcellularLocation>
        <location evidence="3 17">Cytoplasm</location>
    </subcellularLocation>
</comment>
<evidence type="ECO:0000256" key="11">
    <source>
        <dbReference type="ARBA" id="ARBA00022960"/>
    </source>
</evidence>
<feature type="active site" evidence="17">
    <location>
        <position position="186"/>
    </location>
</feature>
<keyword evidence="12 17" id="KW-0573">Peptidoglycan synthesis</keyword>
<evidence type="ECO:0000256" key="5">
    <source>
        <dbReference type="ARBA" id="ARBA00010485"/>
    </source>
</evidence>
<feature type="region of interest" description="Disordered" evidence="18">
    <location>
        <begin position="1"/>
        <end position="27"/>
    </location>
</feature>
<evidence type="ECO:0000256" key="15">
    <source>
        <dbReference type="ARBA" id="ARBA00023316"/>
    </source>
</evidence>
<dbReference type="Pfam" id="PF02873">
    <property type="entry name" value="MurB_C"/>
    <property type="match status" value="1"/>
</dbReference>
<sequence>MTCSIPEPSEPTTTLPPVPSHRMRGRESLSQMTTIGVGGQAREVVSADSEEEIIDAVAQADSEGLPVLVIGGGSNVLASDEPFPGVVVRDTRTEITELMDDGCGGAQMRLTAGTPWDDAVVFAVERGWMGIEALSGIPGSVGAAPVQNIGAYGQELAETLASVRTYDRQTKQIRTLFLSDMKFGYRDSILKRSLAEFGPSPRWIVLSVDLHMRRATLSRPVGYAQLAKKLDIELGERAPSSEVRAAVLELRRSKGMVLDDSDRDTYSLGSFFTNPVLTEEEAARLPEGAPRFDVAKHDAVNQIGAAAPRIEGQVKTSAAWLIDHAGFPAGYNMPGPAALSTKHCLALTNRGQAKAEDIAALAREIRDGVEAKFGVRLVPEPVVVGLDI</sequence>
<comment type="catalytic activity">
    <reaction evidence="16 17">
        <text>UDP-N-acetyl-alpha-D-muramate + NADP(+) = UDP-N-acetyl-3-O-(1-carboxyvinyl)-alpha-D-glucosamine + NADPH + H(+)</text>
        <dbReference type="Rhea" id="RHEA:12248"/>
        <dbReference type="ChEBI" id="CHEBI:15378"/>
        <dbReference type="ChEBI" id="CHEBI:57783"/>
        <dbReference type="ChEBI" id="CHEBI:58349"/>
        <dbReference type="ChEBI" id="CHEBI:68483"/>
        <dbReference type="ChEBI" id="CHEBI:70757"/>
        <dbReference type="EC" id="1.3.1.98"/>
    </reaction>
</comment>
<dbReference type="EC" id="1.3.1.98" evidence="17"/>
<dbReference type="PANTHER" id="PTHR21071">
    <property type="entry name" value="UDP-N-ACETYLENOLPYRUVOYLGLUCOSAMINE REDUCTASE"/>
    <property type="match status" value="1"/>
</dbReference>
<feature type="compositionally biased region" description="Low complexity" evidence="18">
    <location>
        <begin position="1"/>
        <end position="13"/>
    </location>
</feature>
<keyword evidence="7 17" id="KW-0132">Cell division</keyword>
<evidence type="ECO:0000256" key="1">
    <source>
        <dbReference type="ARBA" id="ARBA00001974"/>
    </source>
</evidence>
<dbReference type="InterPro" id="IPR036318">
    <property type="entry name" value="FAD-bd_PCMH-like_sf"/>
</dbReference>
<feature type="domain" description="FAD-binding PCMH-type" evidence="19">
    <location>
        <begin position="37"/>
        <end position="215"/>
    </location>
</feature>
<evidence type="ECO:0000256" key="8">
    <source>
        <dbReference type="ARBA" id="ARBA00022630"/>
    </source>
</evidence>
<feature type="active site" evidence="17">
    <location>
        <position position="380"/>
    </location>
</feature>
<dbReference type="PROSITE" id="PS51387">
    <property type="entry name" value="FAD_PCMH"/>
    <property type="match status" value="1"/>
</dbReference>
<comment type="pathway">
    <text evidence="4 17">Cell wall biogenesis; peptidoglycan biosynthesis.</text>
</comment>
<evidence type="ECO:0000256" key="7">
    <source>
        <dbReference type="ARBA" id="ARBA00022618"/>
    </source>
</evidence>
<evidence type="ECO:0000259" key="19">
    <source>
        <dbReference type="PROSITE" id="PS51387"/>
    </source>
</evidence>
<protein>
    <recommendedName>
        <fullName evidence="17">UDP-N-acetylenolpyruvoylglucosamine reductase</fullName>
        <ecNumber evidence="17">1.3.1.98</ecNumber>
    </recommendedName>
    <alternativeName>
        <fullName evidence="17">UDP-N-acetylmuramate dehydrogenase</fullName>
    </alternativeName>
</protein>
<dbReference type="Pfam" id="PF01565">
    <property type="entry name" value="FAD_binding_4"/>
    <property type="match status" value="1"/>
</dbReference>
<accession>A0ABT9NFG6</accession>
<dbReference type="InterPro" id="IPR016169">
    <property type="entry name" value="FAD-bd_PCMH_sub2"/>
</dbReference>
<comment type="caution">
    <text evidence="20">The sequence shown here is derived from an EMBL/GenBank/DDBJ whole genome shotgun (WGS) entry which is preliminary data.</text>
</comment>
<keyword evidence="14 17" id="KW-0131">Cell cycle</keyword>
<keyword evidence="13 17" id="KW-0560">Oxidoreductase</keyword>
<dbReference type="InterPro" id="IPR036635">
    <property type="entry name" value="MurB_C_sf"/>
</dbReference>
<dbReference type="NCBIfam" id="NF010478">
    <property type="entry name" value="PRK13903.1"/>
    <property type="match status" value="1"/>
</dbReference>
<name>A0ABT9NFG6_9ACTO</name>
<keyword evidence="8 17" id="KW-0285">Flavoprotein</keyword>
<comment type="function">
    <text evidence="2 17">Cell wall formation.</text>
</comment>
<evidence type="ECO:0000256" key="18">
    <source>
        <dbReference type="SAM" id="MobiDB-lite"/>
    </source>
</evidence>
<dbReference type="Gene3D" id="3.30.43.10">
    <property type="entry name" value="Uridine Diphospho-n-acetylenolpyruvylglucosamine Reductase, domain 2"/>
    <property type="match status" value="1"/>
</dbReference>
<dbReference type="InterPro" id="IPR006094">
    <property type="entry name" value="Oxid_FAD_bind_N"/>
</dbReference>
<evidence type="ECO:0000256" key="9">
    <source>
        <dbReference type="ARBA" id="ARBA00022827"/>
    </source>
</evidence>
<dbReference type="GO" id="GO:0008762">
    <property type="term" value="F:UDP-N-acetylmuramate dehydrogenase activity"/>
    <property type="evidence" value="ECO:0007669"/>
    <property type="project" value="UniProtKB-EC"/>
</dbReference>
<evidence type="ECO:0000256" key="2">
    <source>
        <dbReference type="ARBA" id="ARBA00003921"/>
    </source>
</evidence>
<dbReference type="EMBL" id="JAUSQX010000001">
    <property type="protein sequence ID" value="MDP9805950.1"/>
    <property type="molecule type" value="Genomic_DNA"/>
</dbReference>
<dbReference type="NCBIfam" id="TIGR00179">
    <property type="entry name" value="murB"/>
    <property type="match status" value="1"/>
</dbReference>
<evidence type="ECO:0000256" key="3">
    <source>
        <dbReference type="ARBA" id="ARBA00004496"/>
    </source>
</evidence>
<proteinExistence type="inferred from homology"/>
<evidence type="ECO:0000256" key="14">
    <source>
        <dbReference type="ARBA" id="ARBA00023306"/>
    </source>
</evidence>
<dbReference type="RefSeq" id="WP_307682202.1">
    <property type="nucleotide sequence ID" value="NZ_JAUSQX010000001.1"/>
</dbReference>
<evidence type="ECO:0000256" key="10">
    <source>
        <dbReference type="ARBA" id="ARBA00022857"/>
    </source>
</evidence>
<dbReference type="InterPro" id="IPR011601">
    <property type="entry name" value="MurB_C"/>
</dbReference>
<gene>
    <name evidence="17" type="primary">murB</name>
    <name evidence="20" type="ORF">J2S70_000532</name>
</gene>
<keyword evidence="11 17" id="KW-0133">Cell shape</keyword>
<comment type="cofactor">
    <cofactor evidence="1 17">
        <name>FAD</name>
        <dbReference type="ChEBI" id="CHEBI:57692"/>
    </cofactor>
</comment>
<dbReference type="SUPFAM" id="SSF56176">
    <property type="entry name" value="FAD-binding/transporter-associated domain-like"/>
    <property type="match status" value="1"/>
</dbReference>
<evidence type="ECO:0000313" key="20">
    <source>
        <dbReference type="EMBL" id="MDP9805950.1"/>
    </source>
</evidence>
<organism evidence="20 21">
    <name type="scientific">Trueperella bonasi</name>
    <dbReference type="NCBI Taxonomy" id="312286"/>
    <lineage>
        <taxon>Bacteria</taxon>
        <taxon>Bacillati</taxon>
        <taxon>Actinomycetota</taxon>
        <taxon>Actinomycetes</taxon>
        <taxon>Actinomycetales</taxon>
        <taxon>Actinomycetaceae</taxon>
        <taxon>Trueperella</taxon>
    </lineage>
</organism>
<keyword evidence="9 17" id="KW-0274">FAD</keyword>
<dbReference type="InterPro" id="IPR016167">
    <property type="entry name" value="FAD-bd_PCMH_sub1"/>
</dbReference>
<keyword evidence="6 17" id="KW-0963">Cytoplasm</keyword>
<feature type="active site" description="Proton donor" evidence="17">
    <location>
        <position position="270"/>
    </location>
</feature>
<evidence type="ECO:0000256" key="13">
    <source>
        <dbReference type="ARBA" id="ARBA00023002"/>
    </source>
</evidence>
<evidence type="ECO:0000313" key="21">
    <source>
        <dbReference type="Proteomes" id="UP001243212"/>
    </source>
</evidence>
<keyword evidence="15 17" id="KW-0961">Cell wall biogenesis/degradation</keyword>
<dbReference type="Proteomes" id="UP001243212">
    <property type="component" value="Unassembled WGS sequence"/>
</dbReference>
<dbReference type="HAMAP" id="MF_00037">
    <property type="entry name" value="MurB"/>
    <property type="match status" value="1"/>
</dbReference>
<evidence type="ECO:0000256" key="6">
    <source>
        <dbReference type="ARBA" id="ARBA00022490"/>
    </source>
</evidence>